<evidence type="ECO:0000256" key="1">
    <source>
        <dbReference type="SAM" id="Phobius"/>
    </source>
</evidence>
<keyword evidence="1" id="KW-1133">Transmembrane helix</keyword>
<feature type="transmembrane region" description="Helical" evidence="1">
    <location>
        <begin position="20"/>
        <end position="38"/>
    </location>
</feature>
<keyword evidence="1" id="KW-0472">Membrane</keyword>
<comment type="caution">
    <text evidence="2">The sequence shown here is derived from an EMBL/GenBank/DDBJ whole genome shotgun (WGS) entry which is preliminary data.</text>
</comment>
<dbReference type="AlphaFoldDB" id="A0A0G0N7W0"/>
<name>A0A0G0N7W0_9BACT</name>
<accession>A0A0G0N7W0</accession>
<sequence length="99" mass="11441">MKRYLHTIRQSDEKTRFRWLIGLSVTATLIVVIVWVLYMRAFVFTNTRENSTEEVRIGFWPVLKNGLTITGSSIGRGFETMLSGMPQFGRRTSTIQNPE</sequence>
<gene>
    <name evidence="2" type="ORF">UT41_C0002G0013</name>
</gene>
<evidence type="ECO:0000313" key="2">
    <source>
        <dbReference type="EMBL" id="KKR12239.1"/>
    </source>
</evidence>
<keyword evidence="1" id="KW-0812">Transmembrane</keyword>
<proteinExistence type="predicted"/>
<organism evidence="2 3">
    <name type="scientific">Candidatus Wolfebacteria bacterium GW2011_GWC2_39_22</name>
    <dbReference type="NCBI Taxonomy" id="1619013"/>
    <lineage>
        <taxon>Bacteria</taxon>
        <taxon>Candidatus Wolfeibacteriota</taxon>
    </lineage>
</organism>
<evidence type="ECO:0000313" key="3">
    <source>
        <dbReference type="Proteomes" id="UP000034665"/>
    </source>
</evidence>
<dbReference type="Proteomes" id="UP000034665">
    <property type="component" value="Unassembled WGS sequence"/>
</dbReference>
<dbReference type="EMBL" id="LBWR01000002">
    <property type="protein sequence ID" value="KKR12239.1"/>
    <property type="molecule type" value="Genomic_DNA"/>
</dbReference>
<protein>
    <submittedName>
        <fullName evidence="2">Uncharacterized protein</fullName>
    </submittedName>
</protein>
<dbReference type="STRING" id="1619013.UT41_C0002G0013"/>
<reference evidence="2 3" key="1">
    <citation type="journal article" date="2015" name="Nature">
        <title>rRNA introns, odd ribosomes, and small enigmatic genomes across a large radiation of phyla.</title>
        <authorList>
            <person name="Brown C.T."/>
            <person name="Hug L.A."/>
            <person name="Thomas B.C."/>
            <person name="Sharon I."/>
            <person name="Castelle C.J."/>
            <person name="Singh A."/>
            <person name="Wilkins M.J."/>
            <person name="Williams K.H."/>
            <person name="Banfield J.F."/>
        </authorList>
    </citation>
    <scope>NUCLEOTIDE SEQUENCE [LARGE SCALE GENOMIC DNA]</scope>
</reference>